<organism evidence="1 3">
    <name type="scientific">Rotaria sordida</name>
    <dbReference type="NCBI Taxonomy" id="392033"/>
    <lineage>
        <taxon>Eukaryota</taxon>
        <taxon>Metazoa</taxon>
        <taxon>Spiralia</taxon>
        <taxon>Gnathifera</taxon>
        <taxon>Rotifera</taxon>
        <taxon>Eurotatoria</taxon>
        <taxon>Bdelloidea</taxon>
        <taxon>Philodinida</taxon>
        <taxon>Philodinidae</taxon>
        <taxon>Rotaria</taxon>
    </lineage>
</organism>
<dbReference type="AlphaFoldDB" id="A0A814K8N8"/>
<evidence type="ECO:0000313" key="3">
    <source>
        <dbReference type="Proteomes" id="UP000663854"/>
    </source>
</evidence>
<evidence type="ECO:0000313" key="2">
    <source>
        <dbReference type="EMBL" id="CAF1533614.1"/>
    </source>
</evidence>
<protein>
    <recommendedName>
        <fullName evidence="5">Phytanoyl-CoA dioxygenase family protein</fullName>
    </recommendedName>
</protein>
<keyword evidence="4" id="KW-1185">Reference proteome</keyword>
<dbReference type="EMBL" id="CAJNOH010000457">
    <property type="protein sequence ID" value="CAF1046034.1"/>
    <property type="molecule type" value="Genomic_DNA"/>
</dbReference>
<name>A0A814K8N8_9BILA</name>
<dbReference type="SUPFAM" id="SSF51197">
    <property type="entry name" value="Clavaminate synthase-like"/>
    <property type="match status" value="1"/>
</dbReference>
<accession>A0A814K8N8</accession>
<proteinExistence type="predicted"/>
<evidence type="ECO:0000313" key="1">
    <source>
        <dbReference type="EMBL" id="CAF1046034.1"/>
    </source>
</evidence>
<sequence length="115" mass="13585">MIHGSEANTSDRRRCGLTIRYMAPTTECLDASQPVMMMRGSAVEGINHYRSWPKYRHGYDFPFDGCEQWNDRRRVEPNDESYFERTDYARMDQEIEDEVLRFIGRLGGKEPVQKE</sequence>
<gene>
    <name evidence="2" type="ORF">JXQ802_LOCUS42424</name>
    <name evidence="1" type="ORF">PYM288_LOCUS16899</name>
</gene>
<dbReference type="Proteomes" id="UP000663870">
    <property type="component" value="Unassembled WGS sequence"/>
</dbReference>
<dbReference type="Proteomes" id="UP000663854">
    <property type="component" value="Unassembled WGS sequence"/>
</dbReference>
<evidence type="ECO:0000313" key="4">
    <source>
        <dbReference type="Proteomes" id="UP000663870"/>
    </source>
</evidence>
<reference evidence="1" key="1">
    <citation type="submission" date="2021-02" db="EMBL/GenBank/DDBJ databases">
        <authorList>
            <person name="Nowell W R."/>
        </authorList>
    </citation>
    <scope>NUCLEOTIDE SEQUENCE</scope>
</reference>
<dbReference type="EMBL" id="CAJNOL010002863">
    <property type="protein sequence ID" value="CAF1533614.1"/>
    <property type="molecule type" value="Genomic_DNA"/>
</dbReference>
<dbReference type="Gene3D" id="2.60.120.620">
    <property type="entry name" value="q2cbj1_9rhob like domain"/>
    <property type="match status" value="1"/>
</dbReference>
<evidence type="ECO:0008006" key="5">
    <source>
        <dbReference type="Google" id="ProtNLM"/>
    </source>
</evidence>
<comment type="caution">
    <text evidence="1">The sequence shown here is derived from an EMBL/GenBank/DDBJ whole genome shotgun (WGS) entry which is preliminary data.</text>
</comment>